<dbReference type="SUPFAM" id="SSF54427">
    <property type="entry name" value="NTF2-like"/>
    <property type="match status" value="1"/>
</dbReference>
<keyword evidence="5" id="KW-1185">Reference proteome</keyword>
<dbReference type="InterPro" id="IPR018222">
    <property type="entry name" value="Nuclear_transport_factor_2_euk"/>
</dbReference>
<feature type="domain" description="NTF2" evidence="3">
    <location>
        <begin position="56"/>
        <end position="96"/>
    </location>
</feature>
<evidence type="ECO:0000256" key="2">
    <source>
        <dbReference type="SAM" id="MobiDB-lite"/>
    </source>
</evidence>
<dbReference type="PROSITE" id="PS50177">
    <property type="entry name" value="NTF2_DOMAIN"/>
    <property type="match status" value="2"/>
</dbReference>
<dbReference type="AlphaFoldDB" id="A0A7J0DQJ3"/>
<accession>A0A7J0DQJ3</accession>
<evidence type="ECO:0000259" key="3">
    <source>
        <dbReference type="PROSITE" id="PS50177"/>
    </source>
</evidence>
<feature type="region of interest" description="Disordered" evidence="2">
    <location>
        <begin position="241"/>
        <end position="273"/>
    </location>
</feature>
<dbReference type="CDD" id="cd00780">
    <property type="entry name" value="NTF2"/>
    <property type="match status" value="1"/>
</dbReference>
<proteinExistence type="predicted"/>
<evidence type="ECO:0000313" key="5">
    <source>
        <dbReference type="Proteomes" id="UP000585474"/>
    </source>
</evidence>
<reference evidence="5" key="1">
    <citation type="submission" date="2019-07" db="EMBL/GenBank/DDBJ databases">
        <title>De Novo Assembly of kiwifruit Actinidia rufa.</title>
        <authorList>
            <person name="Sugita-Konishi S."/>
            <person name="Sato K."/>
            <person name="Mori E."/>
            <person name="Abe Y."/>
            <person name="Kisaki G."/>
            <person name="Hamano K."/>
            <person name="Suezawa K."/>
            <person name="Otani M."/>
            <person name="Fukuda T."/>
            <person name="Manabe T."/>
            <person name="Gomi K."/>
            <person name="Tabuchi M."/>
            <person name="Akimitsu K."/>
            <person name="Kataoka I."/>
        </authorList>
    </citation>
    <scope>NUCLEOTIDE SEQUENCE [LARGE SCALE GENOMIC DNA]</scope>
    <source>
        <strain evidence="5">cv. Fuchu</strain>
    </source>
</reference>
<dbReference type="PANTHER" id="PTHR10693:SF75">
    <property type="entry name" value="NUCLEAR TRANSPORT FACTOR 2"/>
    <property type="match status" value="1"/>
</dbReference>
<gene>
    <name evidence="4" type="ORF">Acr_00g0067900</name>
</gene>
<dbReference type="Proteomes" id="UP000585474">
    <property type="component" value="Unassembled WGS sequence"/>
</dbReference>
<feature type="compositionally biased region" description="Acidic residues" evidence="2">
    <location>
        <begin position="161"/>
        <end position="175"/>
    </location>
</feature>
<dbReference type="InterPro" id="IPR002075">
    <property type="entry name" value="NTF2_dom"/>
</dbReference>
<sequence>MAMQAENHVAFDISAEVIGNAFVEEYYHLLHQSPELLYGFYIRPTKRKQRHHRDDVAYLTLGCLTGKDNVRRKFTQTFFLAPQVTGYFVLNDDFRYVVESESLEDNSMSISGIIYNTPVVPLPSDPEPIPDPDHPAMELAATFDAEDLKESAEVCDRSDSDEGSVLEEEVTDEPPTDSNQNEINTVVGSVPSSSQEEKKLYASIMSNFRQMKVTEVVRASTPVYAPTNSVRLAAAVNPYQQSAKPSPELLASSPRGDNAPESTDVREEGKEDYHSRLGMAEKIRPNADRGGVDSKMTASGVVGTLVAAGDEFRKLGEFSGRPTGPNGHNCEDYQCVDNGSGRIRPGGTDNSFTSG</sequence>
<evidence type="ECO:0000313" key="4">
    <source>
        <dbReference type="EMBL" id="GFS40332.1"/>
    </source>
</evidence>
<feature type="compositionally biased region" description="Basic and acidic residues" evidence="2">
    <location>
        <begin position="263"/>
        <end position="273"/>
    </location>
</feature>
<dbReference type="InterPro" id="IPR032710">
    <property type="entry name" value="NTF2-like_dom_sf"/>
</dbReference>
<feature type="region of interest" description="Disordered" evidence="2">
    <location>
        <begin position="154"/>
        <end position="195"/>
    </location>
</feature>
<dbReference type="EMBL" id="BJWL01000347">
    <property type="protein sequence ID" value="GFS40332.1"/>
    <property type="molecule type" value="Genomic_DNA"/>
</dbReference>
<feature type="compositionally biased region" description="Polar residues" evidence="2">
    <location>
        <begin position="176"/>
        <end position="194"/>
    </location>
</feature>
<dbReference type="PANTHER" id="PTHR10693">
    <property type="entry name" value="RAS GTPASE-ACTIVATING PROTEIN-BINDING PROTEIN"/>
    <property type="match status" value="1"/>
</dbReference>
<dbReference type="GO" id="GO:0005829">
    <property type="term" value="C:cytosol"/>
    <property type="evidence" value="ECO:0007669"/>
    <property type="project" value="TreeGrafter"/>
</dbReference>
<protein>
    <submittedName>
        <fullName evidence="4">Nuclear transport factor 2 (NTF2) family protein with RNA binding (RRM-RBD-RNP motifs) domain-containing protein</fullName>
    </submittedName>
</protein>
<evidence type="ECO:0000256" key="1">
    <source>
        <dbReference type="ARBA" id="ARBA00022884"/>
    </source>
</evidence>
<dbReference type="InterPro" id="IPR039539">
    <property type="entry name" value="Ras_GTPase_bind_prot"/>
</dbReference>
<dbReference type="GO" id="GO:1990904">
    <property type="term" value="C:ribonucleoprotein complex"/>
    <property type="evidence" value="ECO:0007669"/>
    <property type="project" value="TreeGrafter"/>
</dbReference>
<dbReference type="GO" id="GO:0003729">
    <property type="term" value="F:mRNA binding"/>
    <property type="evidence" value="ECO:0007669"/>
    <property type="project" value="TreeGrafter"/>
</dbReference>
<organism evidence="4 5">
    <name type="scientific">Actinidia rufa</name>
    <dbReference type="NCBI Taxonomy" id="165716"/>
    <lineage>
        <taxon>Eukaryota</taxon>
        <taxon>Viridiplantae</taxon>
        <taxon>Streptophyta</taxon>
        <taxon>Embryophyta</taxon>
        <taxon>Tracheophyta</taxon>
        <taxon>Spermatophyta</taxon>
        <taxon>Magnoliopsida</taxon>
        <taxon>eudicotyledons</taxon>
        <taxon>Gunneridae</taxon>
        <taxon>Pentapetalae</taxon>
        <taxon>asterids</taxon>
        <taxon>Ericales</taxon>
        <taxon>Actinidiaceae</taxon>
        <taxon>Actinidia</taxon>
    </lineage>
</organism>
<comment type="caution">
    <text evidence="4">The sequence shown here is derived from an EMBL/GenBank/DDBJ whole genome shotgun (WGS) entry which is preliminary data.</text>
</comment>
<dbReference type="Gene3D" id="3.10.450.50">
    <property type="match status" value="1"/>
</dbReference>
<keyword evidence="1" id="KW-0694">RNA-binding</keyword>
<feature type="domain" description="NTF2" evidence="3">
    <location>
        <begin position="18"/>
        <end position="41"/>
    </location>
</feature>
<dbReference type="Pfam" id="PF02136">
    <property type="entry name" value="NTF2"/>
    <property type="match status" value="1"/>
</dbReference>
<dbReference type="OrthoDB" id="339151at2759"/>
<name>A0A7J0DQJ3_9ERIC</name>